<protein>
    <submittedName>
        <fullName evidence="1">Uncharacterized protein</fullName>
    </submittedName>
</protein>
<sequence length="159" mass="18314">MTAAKCEAINFEAVESNLTSSHLALKGYQAMNALCFEMDDSIGEEFFGSVLEVSRAKKFIFHACDQVPQGFVRNLFKKWVSGSRELHAVRITSNQNFSFEEIIQDIEMSKLDNSTWKMKNTVGDEALITMRRNAFHFFVAFEVNEHRVEDILYKIPFIE</sequence>
<reference evidence="2" key="1">
    <citation type="submission" date="2010-08" db="EMBL/GenBank/DDBJ databases">
        <authorList>
            <consortium name="Caenorhabditis japonica Sequencing Consortium"/>
            <person name="Wilson R.K."/>
        </authorList>
    </citation>
    <scope>NUCLEOTIDE SEQUENCE [LARGE SCALE GENOMIC DNA]</scope>
    <source>
        <strain evidence="2">DF5081</strain>
    </source>
</reference>
<dbReference type="EnsemblMetazoa" id="CJA14311.1">
    <property type="protein sequence ID" value="CJA14311.1"/>
    <property type="gene ID" value="WBGene00133515"/>
</dbReference>
<evidence type="ECO:0000313" key="1">
    <source>
        <dbReference type="EnsemblMetazoa" id="CJA14311.1"/>
    </source>
</evidence>
<name>A0A8R1DWK9_CAEJA</name>
<dbReference type="Proteomes" id="UP000005237">
    <property type="component" value="Unassembled WGS sequence"/>
</dbReference>
<reference evidence="1" key="2">
    <citation type="submission" date="2022-06" db="UniProtKB">
        <authorList>
            <consortium name="EnsemblMetazoa"/>
        </authorList>
    </citation>
    <scope>IDENTIFICATION</scope>
    <source>
        <strain evidence="1">DF5081</strain>
    </source>
</reference>
<dbReference type="AlphaFoldDB" id="A0A8R1DWK9"/>
<evidence type="ECO:0000313" key="2">
    <source>
        <dbReference type="Proteomes" id="UP000005237"/>
    </source>
</evidence>
<proteinExistence type="predicted"/>
<accession>A0A8R1DWK9</accession>
<keyword evidence="2" id="KW-1185">Reference proteome</keyword>
<organism evidence="1 2">
    <name type="scientific">Caenorhabditis japonica</name>
    <dbReference type="NCBI Taxonomy" id="281687"/>
    <lineage>
        <taxon>Eukaryota</taxon>
        <taxon>Metazoa</taxon>
        <taxon>Ecdysozoa</taxon>
        <taxon>Nematoda</taxon>
        <taxon>Chromadorea</taxon>
        <taxon>Rhabditida</taxon>
        <taxon>Rhabditina</taxon>
        <taxon>Rhabditomorpha</taxon>
        <taxon>Rhabditoidea</taxon>
        <taxon>Rhabditidae</taxon>
        <taxon>Peloderinae</taxon>
        <taxon>Caenorhabditis</taxon>
    </lineage>
</organism>